<evidence type="ECO:0000313" key="2">
    <source>
        <dbReference type="Proteomes" id="UP000578686"/>
    </source>
</evidence>
<evidence type="ECO:0000313" key="1">
    <source>
        <dbReference type="EMBL" id="NJQ04944.1"/>
    </source>
</evidence>
<sequence>MKDTTVTPYEAPALLDAGDFTEVTLGRNSWGFDSSMLCRWINCQPA</sequence>
<name>A0A7X6CYJ1_9ACTN</name>
<dbReference type="AlphaFoldDB" id="A0A7X6CYJ1"/>
<organism evidence="1 2">
    <name type="scientific">Streptomyces lonarensis</name>
    <dbReference type="NCBI Taxonomy" id="700599"/>
    <lineage>
        <taxon>Bacteria</taxon>
        <taxon>Bacillati</taxon>
        <taxon>Actinomycetota</taxon>
        <taxon>Actinomycetes</taxon>
        <taxon>Kitasatosporales</taxon>
        <taxon>Streptomycetaceae</taxon>
        <taxon>Streptomyces</taxon>
    </lineage>
</organism>
<comment type="caution">
    <text evidence="1">The sequence shown here is derived from an EMBL/GenBank/DDBJ whole genome shotgun (WGS) entry which is preliminary data.</text>
</comment>
<reference evidence="1 2" key="1">
    <citation type="submission" date="2020-03" db="EMBL/GenBank/DDBJ databases">
        <title>Draft genome of Streptomyces sp. ventii, isolated from the Axial Seamount in the Pacific Ocean, and resequencing of the two type strains Streptomyces lonarensis strain NCL 716 and Streptomyces bohaiensis strain 11A07.</title>
        <authorList>
            <person name="Loughran R.M."/>
            <person name="Pfannmuller K.M."/>
            <person name="Wasson B.J."/>
            <person name="Deadmond M.C."/>
            <person name="Paddock B.E."/>
            <person name="Koyack M.J."/>
            <person name="Gallegos D.A."/>
            <person name="Mitchell E.A."/>
            <person name="Ushijima B."/>
            <person name="Saw J.H."/>
            <person name="Mcphail K.L."/>
            <person name="Videau P."/>
        </authorList>
    </citation>
    <scope>NUCLEOTIDE SEQUENCE [LARGE SCALE GENOMIC DNA]</scope>
    <source>
        <strain evidence="1 2">NCL716</strain>
    </source>
</reference>
<dbReference type="Proteomes" id="UP000578686">
    <property type="component" value="Unassembled WGS sequence"/>
</dbReference>
<accession>A0A7X6CYJ1</accession>
<gene>
    <name evidence="1" type="ORF">HCN56_04940</name>
</gene>
<keyword evidence="2" id="KW-1185">Reference proteome</keyword>
<protein>
    <submittedName>
        <fullName evidence="1">Lasso RiPP family leader peptide-containing protein</fullName>
    </submittedName>
</protein>
<proteinExistence type="predicted"/>
<dbReference type="EMBL" id="JAAVJD010000020">
    <property type="protein sequence ID" value="NJQ04944.1"/>
    <property type="molecule type" value="Genomic_DNA"/>
</dbReference>
<dbReference type="RefSeq" id="WP_167968242.1">
    <property type="nucleotide sequence ID" value="NZ_BHZG01000010.1"/>
</dbReference>
<dbReference type="NCBIfam" id="NF033521">
    <property type="entry name" value="lasso_leader_L3"/>
    <property type="match status" value="1"/>
</dbReference>